<dbReference type="GO" id="GO:0000724">
    <property type="term" value="P:double-strand break repair via homologous recombination"/>
    <property type="evidence" value="ECO:0007669"/>
    <property type="project" value="TreeGrafter"/>
</dbReference>
<dbReference type="GO" id="GO:0005694">
    <property type="term" value="C:chromosome"/>
    <property type="evidence" value="ECO:0007669"/>
    <property type="project" value="TreeGrafter"/>
</dbReference>
<dbReference type="PANTHER" id="PTHR13710:SF105">
    <property type="entry name" value="ATP-DEPENDENT DNA HELICASE Q1"/>
    <property type="match status" value="1"/>
</dbReference>
<evidence type="ECO:0000259" key="6">
    <source>
        <dbReference type="Pfam" id="PF16124"/>
    </source>
</evidence>
<dbReference type="EMBL" id="CAJNNW010006878">
    <property type="protein sequence ID" value="CAE8648695.1"/>
    <property type="molecule type" value="Genomic_DNA"/>
</dbReference>
<evidence type="ECO:0000313" key="7">
    <source>
        <dbReference type="EMBL" id="CAE8648695.1"/>
    </source>
</evidence>
<comment type="caution">
    <text evidence="7">The sequence shown here is derived from an EMBL/GenBank/DDBJ whole genome shotgun (WGS) entry which is preliminary data.</text>
</comment>
<dbReference type="AlphaFoldDB" id="A0A813IBY5"/>
<evidence type="ECO:0000313" key="8">
    <source>
        <dbReference type="Proteomes" id="UP000626109"/>
    </source>
</evidence>
<dbReference type="PANTHER" id="PTHR13710">
    <property type="entry name" value="DNA HELICASE RECQ FAMILY MEMBER"/>
    <property type="match status" value="1"/>
</dbReference>
<dbReference type="GO" id="GO:0005737">
    <property type="term" value="C:cytoplasm"/>
    <property type="evidence" value="ECO:0007669"/>
    <property type="project" value="TreeGrafter"/>
</dbReference>
<evidence type="ECO:0000256" key="2">
    <source>
        <dbReference type="ARBA" id="ARBA00023125"/>
    </source>
</evidence>
<evidence type="ECO:0000256" key="5">
    <source>
        <dbReference type="ARBA" id="ARBA00034808"/>
    </source>
</evidence>
<evidence type="ECO:0000256" key="1">
    <source>
        <dbReference type="ARBA" id="ARBA00005446"/>
    </source>
</evidence>
<keyword evidence="2" id="KW-0238">DNA-binding</keyword>
<comment type="catalytic activity">
    <reaction evidence="4">
        <text>Couples ATP hydrolysis with the unwinding of duplex DNA by translocating in the 3'-5' direction.</text>
        <dbReference type="EC" id="5.6.2.4"/>
    </reaction>
</comment>
<evidence type="ECO:0000256" key="4">
    <source>
        <dbReference type="ARBA" id="ARBA00034617"/>
    </source>
</evidence>
<keyword evidence="3" id="KW-0413">Isomerase</keyword>
<comment type="similarity">
    <text evidence="1">Belongs to the helicase family. RecQ subfamily.</text>
</comment>
<name>A0A813IBY5_POLGL</name>
<organism evidence="7 8">
    <name type="scientific">Polarella glacialis</name>
    <name type="common">Dinoflagellate</name>
    <dbReference type="NCBI Taxonomy" id="89957"/>
    <lineage>
        <taxon>Eukaryota</taxon>
        <taxon>Sar</taxon>
        <taxon>Alveolata</taxon>
        <taxon>Dinophyceae</taxon>
        <taxon>Suessiales</taxon>
        <taxon>Suessiaceae</taxon>
        <taxon>Polarella</taxon>
    </lineage>
</organism>
<dbReference type="EC" id="5.6.2.4" evidence="5"/>
<dbReference type="Gene3D" id="3.40.50.300">
    <property type="entry name" value="P-loop containing nucleotide triphosphate hydrolases"/>
    <property type="match status" value="1"/>
</dbReference>
<dbReference type="GO" id="GO:0003677">
    <property type="term" value="F:DNA binding"/>
    <property type="evidence" value="ECO:0007669"/>
    <property type="project" value="UniProtKB-KW"/>
</dbReference>
<dbReference type="InterPro" id="IPR027417">
    <property type="entry name" value="P-loop_NTPase"/>
</dbReference>
<accession>A0A813IBY5</accession>
<gene>
    <name evidence="7" type="ORF">PGLA2088_LOCUS6784</name>
</gene>
<dbReference type="Proteomes" id="UP000626109">
    <property type="component" value="Unassembled WGS sequence"/>
</dbReference>
<dbReference type="SUPFAM" id="SSF52540">
    <property type="entry name" value="P-loop containing nucleoside triphosphate hydrolases"/>
    <property type="match status" value="1"/>
</dbReference>
<proteinExistence type="inferred from homology"/>
<protein>
    <recommendedName>
        <fullName evidence="5">DNA 3'-5' helicase</fullName>
        <ecNumber evidence="5">5.6.2.4</ecNumber>
    </recommendedName>
</protein>
<dbReference type="GO" id="GO:0009378">
    <property type="term" value="F:four-way junction helicase activity"/>
    <property type="evidence" value="ECO:0007669"/>
    <property type="project" value="TreeGrafter"/>
</dbReference>
<evidence type="ECO:0000256" key="3">
    <source>
        <dbReference type="ARBA" id="ARBA00023235"/>
    </source>
</evidence>
<dbReference type="InterPro" id="IPR032284">
    <property type="entry name" value="RecQ_Zn-bd"/>
</dbReference>
<reference evidence="7" key="1">
    <citation type="submission" date="2021-02" db="EMBL/GenBank/DDBJ databases">
        <authorList>
            <person name="Dougan E. K."/>
            <person name="Rhodes N."/>
            <person name="Thang M."/>
            <person name="Chan C."/>
        </authorList>
    </citation>
    <scope>NUCLEOTIDE SEQUENCE</scope>
</reference>
<feature type="domain" description="ATP-dependent DNA helicase RecQ zinc-binding" evidence="6">
    <location>
        <begin position="45"/>
        <end position="98"/>
    </location>
</feature>
<sequence>MEDFHQQIGRAGRDGLPSRCVTLFGNSDWKRWFSRYFTQQYKYWDKEDLKRHLESTEHLHQLVAGHSCRQQAILAYFGRTAEIEVLKSSRLCRCDVCLGRRGARLGTSSSPERRDFFREARLVLEAVRVAQELTKRKGKGASKETVLKLVNWKSESFLDSVTPGIPKALVKNLRVFRGELPGARRTQSYGSEVFDMLYGDGYLTRQISSAKDLRCYVWRLTDFGESVLTWGQPVPLLPTSKLRKLEMEPHQRNELAQAQADYKKLKTEAFKVMLCLTTFES</sequence>
<dbReference type="GO" id="GO:0043138">
    <property type="term" value="F:3'-5' DNA helicase activity"/>
    <property type="evidence" value="ECO:0007669"/>
    <property type="project" value="UniProtKB-EC"/>
</dbReference>
<dbReference type="Pfam" id="PF16124">
    <property type="entry name" value="RecQ_Zn_bind"/>
    <property type="match status" value="1"/>
</dbReference>